<protein>
    <submittedName>
        <fullName evidence="5">ATP-binding cassette domain-containing protein</fullName>
    </submittedName>
</protein>
<gene>
    <name evidence="5" type="ORF">E4T82_08520</name>
</gene>
<keyword evidence="1" id="KW-0813">Transport</keyword>
<evidence type="ECO:0000313" key="6">
    <source>
        <dbReference type="Proteomes" id="UP000297253"/>
    </source>
</evidence>
<keyword evidence="2" id="KW-0547">Nucleotide-binding</keyword>
<name>A0A4Y9J8A9_9STRE</name>
<dbReference type="InterPro" id="IPR003439">
    <property type="entry name" value="ABC_transporter-like_ATP-bd"/>
</dbReference>
<dbReference type="PROSITE" id="PS50893">
    <property type="entry name" value="ABC_TRANSPORTER_2"/>
    <property type="match status" value="1"/>
</dbReference>
<dbReference type="AlphaFoldDB" id="A0A4Y9J8A9"/>
<dbReference type="Proteomes" id="UP000297253">
    <property type="component" value="Unassembled WGS sequence"/>
</dbReference>
<dbReference type="OrthoDB" id="9804819at2"/>
<comment type="caution">
    <text evidence="5">The sequence shown here is derived from an EMBL/GenBank/DDBJ whole genome shotgun (WGS) entry which is preliminary data.</text>
</comment>
<dbReference type="EMBL" id="SPPD01000013">
    <property type="protein sequence ID" value="TFU97263.1"/>
    <property type="molecule type" value="Genomic_DNA"/>
</dbReference>
<accession>A0A4Y9J8A9</accession>
<keyword evidence="3 5" id="KW-0067">ATP-binding</keyword>
<evidence type="ECO:0000256" key="1">
    <source>
        <dbReference type="ARBA" id="ARBA00022448"/>
    </source>
</evidence>
<dbReference type="GO" id="GO:0016887">
    <property type="term" value="F:ATP hydrolysis activity"/>
    <property type="evidence" value="ECO:0007669"/>
    <property type="project" value="InterPro"/>
</dbReference>
<dbReference type="InterPro" id="IPR003593">
    <property type="entry name" value="AAA+_ATPase"/>
</dbReference>
<dbReference type="STRING" id="1432788.BU202_08590"/>
<dbReference type="SUPFAM" id="SSF52540">
    <property type="entry name" value="P-loop containing nucleoside triphosphate hydrolases"/>
    <property type="match status" value="1"/>
</dbReference>
<dbReference type="RefSeq" id="WP_135182412.1">
    <property type="nucleotide sequence ID" value="NZ_JADGKZ010000013.1"/>
</dbReference>
<dbReference type="PANTHER" id="PTHR42711">
    <property type="entry name" value="ABC TRANSPORTER ATP-BINDING PROTEIN"/>
    <property type="match status" value="1"/>
</dbReference>
<sequence>MIEAQHVSKTYAIVDKEAGLIGSIKSFFHPKKRYIPAVKDISLTGQKGEIIGYIGSNGSGKSTTIKMLTGVLYPDEGQVFINGLSPAKNRTAVNRQIGVLFGQKSHLRWDIPVIESFFLHAKIYDVPDSLYQERLKRLTELLELETILHQPVRNLSLGQRVKCEFAAIFLHQPAVVFLDEPTIGLDASVKELIRDFIRTMNEEYLTTFLITSHDMQDIESLCDRIVIIDKGQKVYDGSLEHLRTNFSKVKTIAFTTHAAIEAPLQAPYLEWEQIDSHHFEVHYQTEHHSNAHIIQLAFTQYPIEDVTMKEVTIEQIVKRIYEEGLHD</sequence>
<feature type="domain" description="ABC transporter" evidence="4">
    <location>
        <begin position="2"/>
        <end position="255"/>
    </location>
</feature>
<evidence type="ECO:0000256" key="2">
    <source>
        <dbReference type="ARBA" id="ARBA00022741"/>
    </source>
</evidence>
<dbReference type="Gene3D" id="3.40.50.300">
    <property type="entry name" value="P-loop containing nucleotide triphosphate hydrolases"/>
    <property type="match status" value="1"/>
</dbReference>
<evidence type="ECO:0000256" key="3">
    <source>
        <dbReference type="ARBA" id="ARBA00022840"/>
    </source>
</evidence>
<organism evidence="5 6">
    <name type="scientific">Streptococcus cuniculi</name>
    <dbReference type="NCBI Taxonomy" id="1432788"/>
    <lineage>
        <taxon>Bacteria</taxon>
        <taxon>Bacillati</taxon>
        <taxon>Bacillota</taxon>
        <taxon>Bacilli</taxon>
        <taxon>Lactobacillales</taxon>
        <taxon>Streptococcaceae</taxon>
        <taxon>Streptococcus</taxon>
    </lineage>
</organism>
<evidence type="ECO:0000259" key="4">
    <source>
        <dbReference type="PROSITE" id="PS50893"/>
    </source>
</evidence>
<dbReference type="InterPro" id="IPR050763">
    <property type="entry name" value="ABC_transporter_ATP-binding"/>
</dbReference>
<reference evidence="5 6" key="1">
    <citation type="submission" date="2019-03" db="EMBL/GenBank/DDBJ databases">
        <title>Diversity of the mouse oral microbiome.</title>
        <authorList>
            <person name="Joseph S."/>
            <person name="Aduse-Opoku J."/>
            <person name="Curtis M."/>
            <person name="Wade W."/>
            <person name="Hashim A."/>
        </authorList>
    </citation>
    <scope>NUCLEOTIDE SEQUENCE [LARGE SCALE GENOMIC DNA]</scope>
    <source>
        <strain evidence="5 6">WM131</strain>
    </source>
</reference>
<evidence type="ECO:0000313" key="5">
    <source>
        <dbReference type="EMBL" id="TFU97263.1"/>
    </source>
</evidence>
<dbReference type="GO" id="GO:0005524">
    <property type="term" value="F:ATP binding"/>
    <property type="evidence" value="ECO:0007669"/>
    <property type="project" value="UniProtKB-KW"/>
</dbReference>
<dbReference type="PANTHER" id="PTHR42711:SF1">
    <property type="entry name" value="ABC-TRANSPORT PROTEIN, ATP-BINDING COMPONENT"/>
    <property type="match status" value="1"/>
</dbReference>
<dbReference type="Pfam" id="PF00005">
    <property type="entry name" value="ABC_tran"/>
    <property type="match status" value="1"/>
</dbReference>
<dbReference type="SMART" id="SM00382">
    <property type="entry name" value="AAA"/>
    <property type="match status" value="1"/>
</dbReference>
<proteinExistence type="predicted"/>
<dbReference type="InterPro" id="IPR027417">
    <property type="entry name" value="P-loop_NTPase"/>
</dbReference>